<evidence type="ECO:0000259" key="1">
    <source>
        <dbReference type="Pfam" id="PF10276"/>
    </source>
</evidence>
<sequence>MTVQKENTQRVIEVGAADLPLHCPTPDQIAWNGHPRVFLPIEKKGEALCPYCGTLYKLRAGEVIKGHH</sequence>
<proteinExistence type="predicted"/>
<evidence type="ECO:0000313" key="2">
    <source>
        <dbReference type="EMBL" id="SMC16464.1"/>
    </source>
</evidence>
<accession>A0A1W1WXU2</accession>
<keyword evidence="3" id="KW-1185">Reference proteome</keyword>
<dbReference type="Pfam" id="PF10276">
    <property type="entry name" value="zf-CHCC"/>
    <property type="match status" value="1"/>
</dbReference>
<name>A0A1W1WXU2_9NEIS</name>
<dbReference type="OrthoDB" id="9806844at2"/>
<organism evidence="2 3">
    <name type="scientific">Andreprevotia lacus DSM 23236</name>
    <dbReference type="NCBI Taxonomy" id="1121001"/>
    <lineage>
        <taxon>Bacteria</taxon>
        <taxon>Pseudomonadati</taxon>
        <taxon>Pseudomonadota</taxon>
        <taxon>Betaproteobacteria</taxon>
        <taxon>Neisseriales</taxon>
        <taxon>Chitinibacteraceae</taxon>
        <taxon>Andreprevotia</taxon>
    </lineage>
</organism>
<dbReference type="EMBL" id="FWXD01000001">
    <property type="protein sequence ID" value="SMC16464.1"/>
    <property type="molecule type" value="Genomic_DNA"/>
</dbReference>
<dbReference type="STRING" id="1121001.SAMN02745857_00197"/>
<dbReference type="InterPro" id="IPR019401">
    <property type="entry name" value="Znf_CHCC"/>
</dbReference>
<evidence type="ECO:0000313" key="3">
    <source>
        <dbReference type="Proteomes" id="UP000192761"/>
    </source>
</evidence>
<protein>
    <submittedName>
        <fullName evidence="2">Uncharacterized conserved protein, contains Zn-finger domain</fullName>
    </submittedName>
</protein>
<dbReference type="RefSeq" id="WP_084088666.1">
    <property type="nucleotide sequence ID" value="NZ_FWXD01000001.1"/>
</dbReference>
<dbReference type="AlphaFoldDB" id="A0A1W1WXU2"/>
<gene>
    <name evidence="2" type="ORF">SAMN02745857_00197</name>
</gene>
<dbReference type="Proteomes" id="UP000192761">
    <property type="component" value="Unassembled WGS sequence"/>
</dbReference>
<feature type="domain" description="Zinc finger CHCC-type" evidence="1">
    <location>
        <begin position="32"/>
        <end position="56"/>
    </location>
</feature>
<reference evidence="2 3" key="1">
    <citation type="submission" date="2017-04" db="EMBL/GenBank/DDBJ databases">
        <authorList>
            <person name="Afonso C.L."/>
            <person name="Miller P.J."/>
            <person name="Scott M.A."/>
            <person name="Spackman E."/>
            <person name="Goraichik I."/>
            <person name="Dimitrov K.M."/>
            <person name="Suarez D.L."/>
            <person name="Swayne D.E."/>
        </authorList>
    </citation>
    <scope>NUCLEOTIDE SEQUENCE [LARGE SCALE GENOMIC DNA]</scope>
    <source>
        <strain evidence="2 3">DSM 23236</strain>
    </source>
</reference>
<dbReference type="Gene3D" id="2.60.260.40">
    <property type="entry name" value="q5lls5 like domains"/>
    <property type="match status" value="1"/>
</dbReference>